<dbReference type="InterPro" id="IPR013783">
    <property type="entry name" value="Ig-like_fold"/>
</dbReference>
<dbReference type="Proteomes" id="UP000187404">
    <property type="component" value="Unassembled WGS sequence"/>
</dbReference>
<evidence type="ECO:0000259" key="2">
    <source>
        <dbReference type="Pfam" id="PF00041"/>
    </source>
</evidence>
<protein>
    <recommendedName>
        <fullName evidence="2">Fibronectin type-III domain-containing protein</fullName>
    </recommendedName>
</protein>
<gene>
    <name evidence="3" type="ORF">BHK98_04180</name>
</gene>
<dbReference type="OrthoDB" id="1771689at2"/>
<reference evidence="3 4" key="1">
    <citation type="journal article" date="2016" name="Appl. Environ. Microbiol.">
        <title>Function and Phylogeny of Bacterial Butyryl Coenzyme A:Acetate Transferases and Their Diversity in the Proximal Colon of Swine.</title>
        <authorList>
            <person name="Trachsel J."/>
            <person name="Bayles D.O."/>
            <person name="Looft T."/>
            <person name="Levine U.Y."/>
            <person name="Allen H.K."/>
        </authorList>
    </citation>
    <scope>NUCLEOTIDE SEQUENCE [LARGE SCALE GENOMIC DNA]</scope>
    <source>
        <strain evidence="3 4">68-3-10</strain>
    </source>
</reference>
<dbReference type="InterPro" id="IPR003961">
    <property type="entry name" value="FN3_dom"/>
</dbReference>
<evidence type="ECO:0000313" key="3">
    <source>
        <dbReference type="EMBL" id="OLR55331.1"/>
    </source>
</evidence>
<accession>A0A1Q9JGU1</accession>
<comment type="caution">
    <text evidence="3">The sequence shown here is derived from an EMBL/GenBank/DDBJ whole genome shotgun (WGS) entry which is preliminary data.</text>
</comment>
<dbReference type="AlphaFoldDB" id="A0A1Q9JGU1"/>
<keyword evidence="1" id="KW-0732">Signal</keyword>
<dbReference type="EMBL" id="MJIE01000001">
    <property type="protein sequence ID" value="OLR55331.1"/>
    <property type="molecule type" value="Genomic_DNA"/>
</dbReference>
<organism evidence="3 4">
    <name type="scientific">Hornefia porci</name>
    <dbReference type="NCBI Taxonomy" id="2652292"/>
    <lineage>
        <taxon>Bacteria</taxon>
        <taxon>Bacillati</taxon>
        <taxon>Bacillota</taxon>
        <taxon>Clostridia</taxon>
        <taxon>Peptostreptococcales</taxon>
        <taxon>Anaerovoracaceae</taxon>
        <taxon>Hornefia</taxon>
    </lineage>
</organism>
<feature type="domain" description="Fibronectin type-III" evidence="2">
    <location>
        <begin position="251"/>
        <end position="322"/>
    </location>
</feature>
<keyword evidence="4" id="KW-1185">Reference proteome</keyword>
<evidence type="ECO:0000256" key="1">
    <source>
        <dbReference type="SAM" id="SignalP"/>
    </source>
</evidence>
<dbReference type="Pfam" id="PF00041">
    <property type="entry name" value="fn3"/>
    <property type="match status" value="1"/>
</dbReference>
<feature type="chain" id="PRO_5038683393" description="Fibronectin type-III domain-containing protein" evidence="1">
    <location>
        <begin position="24"/>
        <end position="339"/>
    </location>
</feature>
<evidence type="ECO:0000313" key="4">
    <source>
        <dbReference type="Proteomes" id="UP000187404"/>
    </source>
</evidence>
<name>A0A1Q9JGU1_9FIRM</name>
<dbReference type="STRING" id="1261640.BHK98_04180"/>
<proteinExistence type="predicted"/>
<feature type="signal peptide" evidence="1">
    <location>
        <begin position="1"/>
        <end position="23"/>
    </location>
</feature>
<dbReference type="RefSeq" id="WP_075712326.1">
    <property type="nucleotide sequence ID" value="NZ_MJIE01000001.1"/>
</dbReference>
<sequence length="339" mass="38775">MKRIVLMLSTVLLVIFVSGMCVFADTASEDKVDKYDLTTWNFYLDEDVDLVYQPFYGSCYGVFDSVKCDEPSEVSFNLSKDAVVTIINSSGEQIFLHSYGTCMDIGSPEVGESKVIVTGESPFYGKVEIPFEVTPYKVKKSELGVFLVDGHDLVNATYKSTYNGKAKHPKYGIDFKEYDEDEEEWFSQYQLVKGEDYTVSYKYSNNKNVGIGTVYLTFKFKGNYSGTIKTKKTFKILPKGTKFKSGRGYKKSIKVKWKTRKDVSGYKVTVNRIVWDDDFEDGYFVSHIDTYTFKGKKRNSLNITGLKRHATYEVTVRTYKTVKGKKIYSKGKTKTIYTH</sequence>
<dbReference type="Gene3D" id="2.60.40.10">
    <property type="entry name" value="Immunoglobulins"/>
    <property type="match status" value="1"/>
</dbReference>